<dbReference type="PANTHER" id="PTHR19375">
    <property type="entry name" value="HEAT SHOCK PROTEIN 70KDA"/>
    <property type="match status" value="1"/>
</dbReference>
<sequence length="636" mass="68716">MAKVIGIDLGTTNSCVAIMDGSQPRVIENAEGARTTPSIVAFTEEERLVGQSAKRQAVTNADNTIFAVKRLIGRRADDADLAKDKKNLSYTVVEGPNGDAWVEARGEKYSPSQISAFILQKMKETAESYLGEEVTQAVITVPAYFNDAQRQATKDAGKIAGLEVLRIINEPTAAALAYGLDKKETKTIAVYDLGGGTFDITILEIDDGLFEVKSTNGDTFLGGEDFDMRIVNYLADEFKKEHGADLTKDKMALQRLKEAAEKAKIELSSSSQTEINQPFISMGSNGQPLHMVMKLTRAKLESLVGDLIKASIAPCKAALKDAGLSVGDIDEVVMVGGMTRMPRVVEEVTKFFGKEPHKGVNPDEVVALGAAIQAGVLQGDVKDVVLLDVTPLSLGIETLGGVFTRLIDRNTTIPTKKSQIFSTAEDNQNAVTIRVFQGEREMASDNKMLGQFNLEDIPPAPRGLPQIEVTFDIDANGIVSVSAKDKGTGKEQNITIQASGGLSDEEIEKMVRDAEENAEADKGRKELVEAKNQAESLIHSTEKSLEEHKDKVDPTTVEAIELAISNLQEQLETEDAGKIKSGIQNVTEASMKLGEAIYKATQAEAEGETGEDEPGEVDDDIVDADFEDLDDDKRAS</sequence>
<dbReference type="HAMAP" id="MF_00332">
    <property type="entry name" value="DnaK"/>
    <property type="match status" value="1"/>
</dbReference>
<gene>
    <name evidence="8 12" type="primary">dnaK</name>
    <name evidence="12" type="ORF">ILP92_02380</name>
</gene>
<dbReference type="InterPro" id="IPR043129">
    <property type="entry name" value="ATPase_NBD"/>
</dbReference>
<dbReference type="InterPro" id="IPR013126">
    <property type="entry name" value="Hsp_70_fam"/>
</dbReference>
<evidence type="ECO:0000256" key="4">
    <source>
        <dbReference type="ARBA" id="ARBA00022741"/>
    </source>
</evidence>
<comment type="induction">
    <text evidence="8">By stress conditions e.g. heat shock.</text>
</comment>
<comment type="caution">
    <text evidence="12">The sequence shown here is derived from an EMBL/GenBank/DDBJ whole genome shotgun (WGS) entry which is preliminary data.</text>
</comment>
<accession>A0A934MCS8</accession>
<keyword evidence="3 8" id="KW-0597">Phosphoprotein</keyword>
<dbReference type="GO" id="GO:0140662">
    <property type="term" value="F:ATP-dependent protein folding chaperone"/>
    <property type="evidence" value="ECO:0007669"/>
    <property type="project" value="InterPro"/>
</dbReference>
<dbReference type="InterPro" id="IPR029047">
    <property type="entry name" value="HSP70_peptide-bd_sf"/>
</dbReference>
<dbReference type="FunFam" id="1.20.1270.10:FF:000001">
    <property type="entry name" value="Molecular chaperone DnaK"/>
    <property type="match status" value="1"/>
</dbReference>
<dbReference type="Pfam" id="PF00012">
    <property type="entry name" value="HSP70"/>
    <property type="match status" value="1"/>
</dbReference>
<evidence type="ECO:0000256" key="2">
    <source>
        <dbReference type="ARBA" id="ARBA00014415"/>
    </source>
</evidence>
<evidence type="ECO:0000256" key="11">
    <source>
        <dbReference type="SAM" id="MobiDB-lite"/>
    </source>
</evidence>
<dbReference type="PROSITE" id="PS00329">
    <property type="entry name" value="HSP70_2"/>
    <property type="match status" value="1"/>
</dbReference>
<evidence type="ECO:0000256" key="5">
    <source>
        <dbReference type="ARBA" id="ARBA00022840"/>
    </source>
</evidence>
<feature type="coiled-coil region" evidence="10">
    <location>
        <begin position="246"/>
        <end position="273"/>
    </location>
</feature>
<comment type="similarity">
    <text evidence="1 8 9">Belongs to the heat shock protein 70 family.</text>
</comment>
<evidence type="ECO:0000313" key="13">
    <source>
        <dbReference type="Proteomes" id="UP000642488"/>
    </source>
</evidence>
<feature type="coiled-coil region" evidence="10">
    <location>
        <begin position="511"/>
        <end position="551"/>
    </location>
</feature>
<dbReference type="SUPFAM" id="SSF100934">
    <property type="entry name" value="Heat shock protein 70kD (HSP70), C-terminal subdomain"/>
    <property type="match status" value="1"/>
</dbReference>
<keyword evidence="13" id="KW-1185">Reference proteome</keyword>
<dbReference type="PROSITE" id="PS00297">
    <property type="entry name" value="HSP70_1"/>
    <property type="match status" value="1"/>
</dbReference>
<keyword evidence="7 8" id="KW-0143">Chaperone</keyword>
<keyword evidence="10" id="KW-0175">Coiled coil</keyword>
<dbReference type="GO" id="GO:0005524">
    <property type="term" value="F:ATP binding"/>
    <property type="evidence" value="ECO:0007669"/>
    <property type="project" value="UniProtKB-UniRule"/>
</dbReference>
<dbReference type="SUPFAM" id="SSF53067">
    <property type="entry name" value="Actin-like ATPase domain"/>
    <property type="match status" value="2"/>
</dbReference>
<keyword evidence="5 8" id="KW-0067">ATP-binding</keyword>
<reference evidence="12" key="1">
    <citation type="submission" date="2020-12" db="EMBL/GenBank/DDBJ databases">
        <title>Bacterial taxonomy.</title>
        <authorList>
            <person name="Pan X."/>
        </authorList>
    </citation>
    <scope>NUCLEOTIDE SEQUENCE</scope>
    <source>
        <strain evidence="12">KCTC 52957</strain>
    </source>
</reference>
<dbReference type="EMBL" id="JAEKPD010000001">
    <property type="protein sequence ID" value="MBJ3761596.1"/>
    <property type="molecule type" value="Genomic_DNA"/>
</dbReference>
<dbReference type="InterPro" id="IPR018181">
    <property type="entry name" value="Heat_shock_70_CS"/>
</dbReference>
<dbReference type="InterPro" id="IPR029048">
    <property type="entry name" value="HSP70_C_sf"/>
</dbReference>
<dbReference type="FunFam" id="3.90.640.10:FF:000003">
    <property type="entry name" value="Molecular chaperone DnaK"/>
    <property type="match status" value="1"/>
</dbReference>
<feature type="compositionally biased region" description="Acidic residues" evidence="11">
    <location>
        <begin position="605"/>
        <end position="630"/>
    </location>
</feature>
<evidence type="ECO:0000256" key="1">
    <source>
        <dbReference type="ARBA" id="ARBA00007381"/>
    </source>
</evidence>
<protein>
    <recommendedName>
        <fullName evidence="2 8">Chaperone protein DnaK</fullName>
    </recommendedName>
    <alternativeName>
        <fullName evidence="8">HSP70</fullName>
    </alternativeName>
    <alternativeName>
        <fullName evidence="8">Heat shock 70 kDa protein</fullName>
    </alternativeName>
    <alternativeName>
        <fullName evidence="8">Heat shock protein 70</fullName>
    </alternativeName>
</protein>
<dbReference type="Gene3D" id="2.60.34.10">
    <property type="entry name" value="Substrate Binding Domain Of DNAk, Chain A, domain 1"/>
    <property type="match status" value="1"/>
</dbReference>
<comment type="function">
    <text evidence="8">Acts as a chaperone.</text>
</comment>
<evidence type="ECO:0000256" key="6">
    <source>
        <dbReference type="ARBA" id="ARBA00023016"/>
    </source>
</evidence>
<dbReference type="InterPro" id="IPR012725">
    <property type="entry name" value="Chaperone_DnaK"/>
</dbReference>
<dbReference type="FunFam" id="3.30.420.40:FF:000004">
    <property type="entry name" value="Molecular chaperone DnaK"/>
    <property type="match status" value="1"/>
</dbReference>
<dbReference type="NCBIfam" id="NF003520">
    <property type="entry name" value="PRK05183.1"/>
    <property type="match status" value="1"/>
</dbReference>
<dbReference type="Gene3D" id="3.90.640.10">
    <property type="entry name" value="Actin, Chain A, domain 4"/>
    <property type="match status" value="1"/>
</dbReference>
<dbReference type="Gene3D" id="3.30.420.40">
    <property type="match status" value="2"/>
</dbReference>
<evidence type="ECO:0000256" key="10">
    <source>
        <dbReference type="SAM" id="Coils"/>
    </source>
</evidence>
<evidence type="ECO:0000313" key="12">
    <source>
        <dbReference type="EMBL" id="MBJ3761596.1"/>
    </source>
</evidence>
<feature type="region of interest" description="Disordered" evidence="11">
    <location>
        <begin position="602"/>
        <end position="636"/>
    </location>
</feature>
<dbReference type="SUPFAM" id="SSF100920">
    <property type="entry name" value="Heat shock protein 70kD (HSP70), peptide-binding domain"/>
    <property type="match status" value="1"/>
</dbReference>
<dbReference type="NCBIfam" id="NF001413">
    <property type="entry name" value="PRK00290.1"/>
    <property type="match status" value="1"/>
</dbReference>
<dbReference type="Gene3D" id="1.20.1270.10">
    <property type="match status" value="1"/>
</dbReference>
<dbReference type="AlphaFoldDB" id="A0A934MCS8"/>
<dbReference type="NCBIfam" id="TIGR02350">
    <property type="entry name" value="prok_dnaK"/>
    <property type="match status" value="1"/>
</dbReference>
<proteinExistence type="evidence at transcript level"/>
<dbReference type="FunFam" id="2.60.34.10:FF:000014">
    <property type="entry name" value="Chaperone protein DnaK HSP70"/>
    <property type="match status" value="1"/>
</dbReference>
<dbReference type="PROSITE" id="PS01036">
    <property type="entry name" value="HSP70_3"/>
    <property type="match status" value="1"/>
</dbReference>
<evidence type="ECO:0000256" key="7">
    <source>
        <dbReference type="ARBA" id="ARBA00023186"/>
    </source>
</evidence>
<keyword evidence="4 8" id="KW-0547">Nucleotide-binding</keyword>
<name>A0A934MCS8_9RHOB</name>
<dbReference type="PRINTS" id="PR00301">
    <property type="entry name" value="HEATSHOCK70"/>
</dbReference>
<evidence type="ECO:0000256" key="8">
    <source>
        <dbReference type="HAMAP-Rule" id="MF_00332"/>
    </source>
</evidence>
<feature type="modified residue" description="Phosphothreonine; by autocatalysis" evidence="8">
    <location>
        <position position="197"/>
    </location>
</feature>
<evidence type="ECO:0000256" key="9">
    <source>
        <dbReference type="RuleBase" id="RU003322"/>
    </source>
</evidence>
<dbReference type="Proteomes" id="UP000642488">
    <property type="component" value="Unassembled WGS sequence"/>
</dbReference>
<dbReference type="GO" id="GO:0051082">
    <property type="term" value="F:unfolded protein binding"/>
    <property type="evidence" value="ECO:0007669"/>
    <property type="project" value="InterPro"/>
</dbReference>
<evidence type="ECO:0000256" key="3">
    <source>
        <dbReference type="ARBA" id="ARBA00022553"/>
    </source>
</evidence>
<organism evidence="12 13">
    <name type="scientific">Palleronia pontilimi</name>
    <dbReference type="NCBI Taxonomy" id="1964209"/>
    <lineage>
        <taxon>Bacteria</taxon>
        <taxon>Pseudomonadati</taxon>
        <taxon>Pseudomonadota</taxon>
        <taxon>Alphaproteobacteria</taxon>
        <taxon>Rhodobacterales</taxon>
        <taxon>Roseobacteraceae</taxon>
        <taxon>Palleronia</taxon>
    </lineage>
</organism>
<dbReference type="RefSeq" id="WP_198914745.1">
    <property type="nucleotide sequence ID" value="NZ_JAEKPD010000001.1"/>
</dbReference>
<keyword evidence="6 8" id="KW-0346">Stress response</keyword>